<dbReference type="PANTHER" id="PTHR28048">
    <property type="entry name" value="ACR195WP"/>
    <property type="match status" value="1"/>
</dbReference>
<keyword evidence="1" id="KW-0812">Transmembrane</keyword>
<reference evidence="3 4" key="1">
    <citation type="journal article" date="2021" name="Nat. Commun.">
        <title>Genetic determinants of endophytism in the Arabidopsis root mycobiome.</title>
        <authorList>
            <person name="Mesny F."/>
            <person name="Miyauchi S."/>
            <person name="Thiergart T."/>
            <person name="Pickel B."/>
            <person name="Atanasova L."/>
            <person name="Karlsson M."/>
            <person name="Huettel B."/>
            <person name="Barry K.W."/>
            <person name="Haridas S."/>
            <person name="Chen C."/>
            <person name="Bauer D."/>
            <person name="Andreopoulos W."/>
            <person name="Pangilinan J."/>
            <person name="LaButti K."/>
            <person name="Riley R."/>
            <person name="Lipzen A."/>
            <person name="Clum A."/>
            <person name="Drula E."/>
            <person name="Henrissat B."/>
            <person name="Kohler A."/>
            <person name="Grigoriev I.V."/>
            <person name="Martin F.M."/>
            <person name="Hacquard S."/>
        </authorList>
    </citation>
    <scope>NUCLEOTIDE SEQUENCE [LARGE SCALE GENOMIC DNA]</scope>
    <source>
        <strain evidence="3 4">MPI-CAGE-CH-0241</strain>
    </source>
</reference>
<comment type="caution">
    <text evidence="3">The sequence shown here is derived from an EMBL/GenBank/DDBJ whole genome shotgun (WGS) entry which is preliminary data.</text>
</comment>
<keyword evidence="4" id="KW-1185">Reference proteome</keyword>
<feature type="domain" description="Distal membrane-arm assembly complex protein 1-like" evidence="2">
    <location>
        <begin position="61"/>
        <end position="98"/>
    </location>
</feature>
<dbReference type="AlphaFoldDB" id="A0A9P8WI63"/>
<evidence type="ECO:0000259" key="2">
    <source>
        <dbReference type="Pfam" id="PF15055"/>
    </source>
</evidence>
<dbReference type="Proteomes" id="UP000777438">
    <property type="component" value="Unassembled WGS sequence"/>
</dbReference>
<accession>A0A9P8WI63</accession>
<dbReference type="OrthoDB" id="6604875at2759"/>
<keyword evidence="1" id="KW-0472">Membrane</keyword>
<organism evidence="3 4">
    <name type="scientific">Thelonectria olida</name>
    <dbReference type="NCBI Taxonomy" id="1576542"/>
    <lineage>
        <taxon>Eukaryota</taxon>
        <taxon>Fungi</taxon>
        <taxon>Dikarya</taxon>
        <taxon>Ascomycota</taxon>
        <taxon>Pezizomycotina</taxon>
        <taxon>Sordariomycetes</taxon>
        <taxon>Hypocreomycetidae</taxon>
        <taxon>Hypocreales</taxon>
        <taxon>Nectriaceae</taxon>
        <taxon>Thelonectria</taxon>
    </lineage>
</organism>
<gene>
    <name evidence="3" type="ORF">B0T10DRAFT_469288</name>
</gene>
<evidence type="ECO:0000313" key="3">
    <source>
        <dbReference type="EMBL" id="KAH6899983.1"/>
    </source>
</evidence>
<proteinExistence type="predicted"/>
<dbReference type="PANTHER" id="PTHR28048:SF1">
    <property type="entry name" value="ACR195WP"/>
    <property type="match status" value="1"/>
</dbReference>
<feature type="transmembrane region" description="Helical" evidence="1">
    <location>
        <begin position="109"/>
        <end position="127"/>
    </location>
</feature>
<name>A0A9P8WI63_9HYPO</name>
<evidence type="ECO:0000313" key="4">
    <source>
        <dbReference type="Proteomes" id="UP000777438"/>
    </source>
</evidence>
<dbReference type="InterPro" id="IPR053092">
    <property type="entry name" value="Mitochondrial_unc_protein"/>
</dbReference>
<dbReference type="Pfam" id="PF15055">
    <property type="entry name" value="DMAC1_Dmo2"/>
    <property type="match status" value="1"/>
</dbReference>
<sequence>MSNSRLVILQEPQSIASSAFPKSPSAHPALEIMAGDKIPTVQSLERPEKLEDILRQDRGDDCLPCKVIGSGAFFGLAAYSYFSGMSQLEKQRALILKSNSMFGMRSRKLGIASISAGIFWMGLWRAFK</sequence>
<dbReference type="EMBL" id="JAGPYM010000001">
    <property type="protein sequence ID" value="KAH6899983.1"/>
    <property type="molecule type" value="Genomic_DNA"/>
</dbReference>
<dbReference type="InterPro" id="IPR028036">
    <property type="entry name" value="DMAC1-like_dom"/>
</dbReference>
<protein>
    <recommendedName>
        <fullName evidence="2">Distal membrane-arm assembly complex protein 1-like domain-containing protein</fullName>
    </recommendedName>
</protein>
<evidence type="ECO:0000256" key="1">
    <source>
        <dbReference type="SAM" id="Phobius"/>
    </source>
</evidence>
<keyword evidence="1" id="KW-1133">Transmembrane helix</keyword>